<reference evidence="4" key="1">
    <citation type="journal article" date="2019" name="Int. J. Syst. Evol. Microbiol.">
        <title>The Global Catalogue of Microorganisms (GCM) 10K type strain sequencing project: providing services to taxonomists for standard genome sequencing and annotation.</title>
        <authorList>
            <consortium name="The Broad Institute Genomics Platform"/>
            <consortium name="The Broad Institute Genome Sequencing Center for Infectious Disease"/>
            <person name="Wu L."/>
            <person name="Ma J."/>
        </authorList>
    </citation>
    <scope>NUCLEOTIDE SEQUENCE [LARGE SCALE GENOMIC DNA]</scope>
    <source>
        <strain evidence="4">JCM 19125</strain>
    </source>
</reference>
<keyword evidence="4" id="KW-1185">Reference proteome</keyword>
<dbReference type="PANTHER" id="PTHR42923:SF43">
    <property type="entry name" value="AMINE OXIDASE"/>
    <property type="match status" value="1"/>
</dbReference>
<dbReference type="PANTHER" id="PTHR42923">
    <property type="entry name" value="PROTOPORPHYRINOGEN OXIDASE"/>
    <property type="match status" value="1"/>
</dbReference>
<name>A0ABP9FCL7_9ACTN</name>
<proteinExistence type="predicted"/>
<dbReference type="InterPro" id="IPR036188">
    <property type="entry name" value="FAD/NAD-bd_sf"/>
</dbReference>
<feature type="region of interest" description="Disordered" evidence="1">
    <location>
        <begin position="1"/>
        <end position="22"/>
    </location>
</feature>
<dbReference type="Pfam" id="PF01593">
    <property type="entry name" value="Amino_oxidase"/>
    <property type="match status" value="1"/>
</dbReference>
<gene>
    <name evidence="3" type="ORF">GCM10025789_16970</name>
</gene>
<accession>A0ABP9FCL7</accession>
<feature type="domain" description="Amine oxidase" evidence="2">
    <location>
        <begin position="36"/>
        <end position="479"/>
    </location>
</feature>
<evidence type="ECO:0000313" key="4">
    <source>
        <dbReference type="Proteomes" id="UP001501521"/>
    </source>
</evidence>
<dbReference type="Gene3D" id="3.50.50.60">
    <property type="entry name" value="FAD/NAD(P)-binding domain"/>
    <property type="match status" value="1"/>
</dbReference>
<evidence type="ECO:0000313" key="3">
    <source>
        <dbReference type="EMBL" id="GAA4899372.1"/>
    </source>
</evidence>
<dbReference type="InterPro" id="IPR002937">
    <property type="entry name" value="Amino_oxidase"/>
</dbReference>
<protein>
    <submittedName>
        <fullName evidence="3">FAD-dependent oxidoreductase</fullName>
    </submittedName>
</protein>
<organism evidence="3 4">
    <name type="scientific">Tessaracoccus lubricantis</name>
    <dbReference type="NCBI Taxonomy" id="545543"/>
    <lineage>
        <taxon>Bacteria</taxon>
        <taxon>Bacillati</taxon>
        <taxon>Actinomycetota</taxon>
        <taxon>Actinomycetes</taxon>
        <taxon>Propionibacteriales</taxon>
        <taxon>Propionibacteriaceae</taxon>
        <taxon>Tessaracoccus</taxon>
    </lineage>
</organism>
<evidence type="ECO:0000259" key="2">
    <source>
        <dbReference type="Pfam" id="PF01593"/>
    </source>
</evidence>
<dbReference type="RefSeq" id="WP_345581840.1">
    <property type="nucleotide sequence ID" value="NZ_BAABLV010000026.1"/>
</dbReference>
<dbReference type="InterPro" id="IPR050464">
    <property type="entry name" value="Zeta_carotene_desat/Oxidored"/>
</dbReference>
<sequence length="501" mass="54369">MNQFPGRDRKAVRHPGAPGAHRVEGDRHALVVGGGIAGLAAAAGLAERGVRVTLFEAGERLGGRVAAWPLEDGRTMSRGFHAFFRQYYNLRRLLRRIDVDLSFLTPIDDYPLQRPDGLRDSFTGLAKTPPWSVLQFVGRSPAFTLKGLAGVNVPAALELLRVRFPETYHRYDGESAAQFLDRLRFPDGARDLALEVFARSFFADPREFGAGELVAMFHTYFLGSAEGLLFDVPDDDYDTALWAPLGQRLRGLGVDLRLGTAVDAIEVQDGGAAVLTDDARVEGDAVVLAADPRAARGLAEGIDGDHLAGWRAAVAETYNAPPFAVVRLWLDRQVEASRPAFLGTSGYGPLDNVSVLERFEEGAATWADAHGGSVVELHAYACDPAVVRDQAAADEVVRQLEAELRRVYPETADARVLGREVLIRDDCTLIGPSGWPGRPGVTTPDDRLVLAGDWLRCDYPVALMERAATTGFLAANALLDGWGAAGHDIWTVPMRGLLARR</sequence>
<dbReference type="EMBL" id="BAABLV010000026">
    <property type="protein sequence ID" value="GAA4899372.1"/>
    <property type="molecule type" value="Genomic_DNA"/>
</dbReference>
<comment type="caution">
    <text evidence="3">The sequence shown here is derived from an EMBL/GenBank/DDBJ whole genome shotgun (WGS) entry which is preliminary data.</text>
</comment>
<dbReference type="Proteomes" id="UP001501521">
    <property type="component" value="Unassembled WGS sequence"/>
</dbReference>
<dbReference type="SUPFAM" id="SSF51905">
    <property type="entry name" value="FAD/NAD(P)-binding domain"/>
    <property type="match status" value="1"/>
</dbReference>
<evidence type="ECO:0000256" key="1">
    <source>
        <dbReference type="SAM" id="MobiDB-lite"/>
    </source>
</evidence>